<dbReference type="InterPro" id="IPR050134">
    <property type="entry name" value="NAD-dep_sirtuin_deacylases"/>
</dbReference>
<comment type="similarity">
    <text evidence="3">Belongs to the sirtuin family. Class III subfamily.</text>
</comment>
<keyword evidence="3" id="KW-0479">Metal-binding</keyword>
<evidence type="ECO:0000256" key="3">
    <source>
        <dbReference type="HAMAP-Rule" id="MF_01121"/>
    </source>
</evidence>
<keyword evidence="3" id="KW-0963">Cytoplasm</keyword>
<feature type="binding site" evidence="3">
    <location>
        <position position="133"/>
    </location>
    <ligand>
        <name>Zn(2+)</name>
        <dbReference type="ChEBI" id="CHEBI:29105"/>
    </ligand>
</feature>
<feature type="binding site" evidence="3">
    <location>
        <position position="64"/>
    </location>
    <ligand>
        <name>substrate</name>
    </ligand>
</feature>
<dbReference type="InterPro" id="IPR026590">
    <property type="entry name" value="Ssirtuin_cat_dom"/>
</dbReference>
<evidence type="ECO:0000313" key="7">
    <source>
        <dbReference type="Proteomes" id="UP000515811"/>
    </source>
</evidence>
<proteinExistence type="inferred from homology"/>
<evidence type="ECO:0000256" key="2">
    <source>
        <dbReference type="ARBA" id="ARBA00023027"/>
    </source>
</evidence>
<comment type="catalytic activity">
    <reaction evidence="3">
        <text>N(6)-succinyl-L-lysyl-[protein] + NAD(+) + H2O = 2''-O-succinyl-ADP-D-ribose + nicotinamide + L-lysyl-[protein]</text>
        <dbReference type="Rhea" id="RHEA:47668"/>
        <dbReference type="Rhea" id="RHEA-COMP:9752"/>
        <dbReference type="Rhea" id="RHEA-COMP:11877"/>
        <dbReference type="ChEBI" id="CHEBI:15377"/>
        <dbReference type="ChEBI" id="CHEBI:17154"/>
        <dbReference type="ChEBI" id="CHEBI:29969"/>
        <dbReference type="ChEBI" id="CHEBI:57540"/>
        <dbReference type="ChEBI" id="CHEBI:87830"/>
        <dbReference type="ChEBI" id="CHEBI:87832"/>
    </reaction>
</comment>
<comment type="domain">
    <text evidence="3">2 residues (Tyr-64 and Arg-67) present in a large hydrophobic pocket are probably involved in substrate specificity. They are important for desuccinylation activity, but dispensable for deacetylation activity.</text>
</comment>
<keyword evidence="1" id="KW-0808">Transferase</keyword>
<dbReference type="CDD" id="cd01412">
    <property type="entry name" value="SIRT5_Af1_CobB"/>
    <property type="match status" value="1"/>
</dbReference>
<feature type="binding site" evidence="3">
    <location>
        <position position="146"/>
    </location>
    <ligand>
        <name>Zn(2+)</name>
        <dbReference type="ChEBI" id="CHEBI:29105"/>
    </ligand>
</feature>
<dbReference type="Pfam" id="PF02146">
    <property type="entry name" value="SIR2"/>
    <property type="match status" value="1"/>
</dbReference>
<sequence length="247" mass="26465">MAVAARWVATARNIVVLTGAGISAESGVPTFRDAQTGFWAQYRPEDMASREGYLANPAMVWRWYEYRRELVAKVRPNAGHEALATFEKLHGGDFTLVTQNVDGLHQRAGSADVLCLHGNLNAQAWLDTPRDCCHLDWAVAGDPPHCDRCGNLVRPAVVWFGEALPIKILGRAQHAAEHCDLMLVVGTAGAVYPAAGLARLASRVGARVVIVNPAPSELDDAADLIVRSSASVALPWILGTGDGRIAA</sequence>
<dbReference type="InterPro" id="IPR026591">
    <property type="entry name" value="Sirtuin_cat_small_dom_sf"/>
</dbReference>
<dbReference type="GO" id="GO:0008270">
    <property type="term" value="F:zinc ion binding"/>
    <property type="evidence" value="ECO:0007669"/>
    <property type="project" value="UniProtKB-UniRule"/>
</dbReference>
<dbReference type="InterPro" id="IPR027546">
    <property type="entry name" value="Sirtuin_class_III"/>
</dbReference>
<dbReference type="InterPro" id="IPR003000">
    <property type="entry name" value="Sirtuin"/>
</dbReference>
<comment type="catalytic activity">
    <reaction evidence="3">
        <text>N(6)-acetyl-L-lysyl-[protein] + NAD(+) + H2O = 2''-O-acetyl-ADP-D-ribose + nicotinamide + L-lysyl-[protein]</text>
        <dbReference type="Rhea" id="RHEA:43636"/>
        <dbReference type="Rhea" id="RHEA-COMP:9752"/>
        <dbReference type="Rhea" id="RHEA-COMP:10731"/>
        <dbReference type="ChEBI" id="CHEBI:15377"/>
        <dbReference type="ChEBI" id="CHEBI:17154"/>
        <dbReference type="ChEBI" id="CHEBI:29969"/>
        <dbReference type="ChEBI" id="CHEBI:57540"/>
        <dbReference type="ChEBI" id="CHEBI:61930"/>
        <dbReference type="ChEBI" id="CHEBI:83767"/>
        <dbReference type="EC" id="2.3.1.286"/>
    </reaction>
</comment>
<comment type="subcellular location">
    <subcellularLocation>
        <location evidence="3">Cytoplasm</location>
    </subcellularLocation>
</comment>
<evidence type="ECO:0000256" key="1">
    <source>
        <dbReference type="ARBA" id="ARBA00022679"/>
    </source>
</evidence>
<dbReference type="Proteomes" id="UP000515811">
    <property type="component" value="Chromosome"/>
</dbReference>
<dbReference type="GO" id="GO:0005737">
    <property type="term" value="C:cytoplasm"/>
    <property type="evidence" value="ECO:0007669"/>
    <property type="project" value="UniProtKB-SubCell"/>
</dbReference>
<evidence type="ECO:0000259" key="5">
    <source>
        <dbReference type="PROSITE" id="PS50305"/>
    </source>
</evidence>
<evidence type="ECO:0000256" key="4">
    <source>
        <dbReference type="PROSITE-ProRule" id="PRU00236"/>
    </source>
</evidence>
<dbReference type="KEGG" id="drg:H9K76_11765"/>
<feature type="binding site" evidence="3">
    <location>
        <begin position="99"/>
        <end position="102"/>
    </location>
    <ligand>
        <name>NAD(+)</name>
        <dbReference type="ChEBI" id="CHEBI:57540"/>
    </ligand>
</feature>
<keyword evidence="3" id="KW-0862">Zinc</keyword>
<feature type="active site" description="Proton acceptor" evidence="3">
    <location>
        <position position="117"/>
    </location>
</feature>
<dbReference type="GO" id="GO:0036055">
    <property type="term" value="F:protein-succinyllysine desuccinylase activity"/>
    <property type="evidence" value="ECO:0007669"/>
    <property type="project" value="UniProtKB-UniRule"/>
</dbReference>
<feature type="binding site" evidence="3">
    <location>
        <position position="230"/>
    </location>
    <ligand>
        <name>NAD(+)</name>
        <dbReference type="ChEBI" id="CHEBI:57540"/>
    </ligand>
</feature>
<dbReference type="HAMAP" id="MF_01121">
    <property type="entry name" value="Sirtuin_ClassIII"/>
    <property type="match status" value="1"/>
</dbReference>
<dbReference type="Gene3D" id="3.40.50.1220">
    <property type="entry name" value="TPP-binding domain"/>
    <property type="match status" value="1"/>
</dbReference>
<dbReference type="InterPro" id="IPR029035">
    <property type="entry name" value="DHS-like_NAD/FAD-binding_dom"/>
</dbReference>
<dbReference type="SUPFAM" id="SSF52467">
    <property type="entry name" value="DHS-like NAD/FAD-binding domain"/>
    <property type="match status" value="1"/>
</dbReference>
<keyword evidence="7" id="KW-1185">Reference proteome</keyword>
<dbReference type="Gene3D" id="3.30.1600.10">
    <property type="entry name" value="SIR2/SIRT2 'Small Domain"/>
    <property type="match status" value="1"/>
</dbReference>
<feature type="binding site" evidence="3">
    <location>
        <begin position="212"/>
        <end position="214"/>
    </location>
    <ligand>
        <name>NAD(+)</name>
        <dbReference type="ChEBI" id="CHEBI:57540"/>
    </ligand>
</feature>
<dbReference type="GO" id="GO:0070403">
    <property type="term" value="F:NAD+ binding"/>
    <property type="evidence" value="ECO:0007669"/>
    <property type="project" value="UniProtKB-UniRule"/>
</dbReference>
<dbReference type="NCBIfam" id="NF001753">
    <property type="entry name" value="PRK00481.1-3"/>
    <property type="match status" value="1"/>
</dbReference>
<evidence type="ECO:0000313" key="6">
    <source>
        <dbReference type="EMBL" id="QNN59595.1"/>
    </source>
</evidence>
<organism evidence="6 7">
    <name type="scientific">Diaphorobacter ruginosibacter</name>
    <dbReference type="NCBI Taxonomy" id="1715720"/>
    <lineage>
        <taxon>Bacteria</taxon>
        <taxon>Pseudomonadati</taxon>
        <taxon>Pseudomonadota</taxon>
        <taxon>Betaproteobacteria</taxon>
        <taxon>Burkholderiales</taxon>
        <taxon>Comamonadaceae</taxon>
        <taxon>Diaphorobacter</taxon>
    </lineage>
</organism>
<dbReference type="GO" id="GO:0036054">
    <property type="term" value="F:protein-malonyllysine demalonylase activity"/>
    <property type="evidence" value="ECO:0007669"/>
    <property type="project" value="InterPro"/>
</dbReference>
<dbReference type="AlphaFoldDB" id="A0A7G9RVH0"/>
<dbReference type="EC" id="2.3.1.286" evidence="3"/>
<dbReference type="GO" id="GO:0017136">
    <property type="term" value="F:histone deacetylase activity, NAD-dependent"/>
    <property type="evidence" value="ECO:0007669"/>
    <property type="project" value="TreeGrafter"/>
</dbReference>
<comment type="function">
    <text evidence="3">NAD-dependent lysine deacetylase and desuccinylase that specifically removes acetyl and succinyl groups on target proteins. Modulates the activities of several proteins which are inactive in their acylated form.</text>
</comment>
<feature type="binding site" evidence="3">
    <location>
        <position position="67"/>
    </location>
    <ligand>
        <name>substrate</name>
    </ligand>
</feature>
<dbReference type="EMBL" id="CP060714">
    <property type="protein sequence ID" value="QNN59595.1"/>
    <property type="molecule type" value="Genomic_DNA"/>
</dbReference>
<name>A0A7G9RVH0_9BURK</name>
<gene>
    <name evidence="3" type="primary">cobB</name>
    <name evidence="6" type="ORF">H9K76_11765</name>
</gene>
<accession>A0A7G9RVH0</accession>
<comment type="caution">
    <text evidence="3 4">Lacks conserved residue(s) required for the propagation of feature annotation.</text>
</comment>
<dbReference type="PROSITE" id="PS50305">
    <property type="entry name" value="SIRTUIN"/>
    <property type="match status" value="1"/>
</dbReference>
<keyword evidence="2 3" id="KW-0520">NAD</keyword>
<comment type="cofactor">
    <cofactor evidence="3">
        <name>Zn(2+)</name>
        <dbReference type="ChEBI" id="CHEBI:29105"/>
    </cofactor>
    <text evidence="3">Binds 1 zinc ion per subunit.</text>
</comment>
<dbReference type="PANTHER" id="PTHR11085">
    <property type="entry name" value="NAD-DEPENDENT PROTEIN DEACYLASE SIRTUIN-5, MITOCHONDRIAL-RELATED"/>
    <property type="match status" value="1"/>
</dbReference>
<reference evidence="6 7" key="1">
    <citation type="submission" date="2020-08" db="EMBL/GenBank/DDBJ databases">
        <title>Genome sequence of Diaphorobacter ruginosibacter DSM 27467T.</title>
        <authorList>
            <person name="Hyun D.-W."/>
            <person name="Bae J.-W."/>
        </authorList>
    </citation>
    <scope>NUCLEOTIDE SEQUENCE [LARGE SCALE GENOMIC DNA]</scope>
    <source>
        <strain evidence="6 7">DSM 27467</strain>
    </source>
</reference>
<feature type="domain" description="Deacetylase sirtuin-type" evidence="5">
    <location>
        <begin position="1"/>
        <end position="247"/>
    </location>
</feature>
<protein>
    <recommendedName>
        <fullName evidence="3">NAD-dependent protein deacylase</fullName>
        <ecNumber evidence="3">2.3.1.286</ecNumber>
    </recommendedName>
    <alternativeName>
        <fullName evidence="3">Regulatory protein SIR2 homolog</fullName>
    </alternativeName>
</protein>
<dbReference type="PANTHER" id="PTHR11085:SF4">
    <property type="entry name" value="NAD-DEPENDENT PROTEIN DEACYLASE"/>
    <property type="match status" value="1"/>
</dbReference>